<proteinExistence type="predicted"/>
<dbReference type="SMR" id="A0A063XD02"/>
<dbReference type="STRING" id="483913.AN935_12345"/>
<organism evidence="1 5">
    <name type="scientific">Bacillus subtilis</name>
    <dbReference type="NCBI Taxonomy" id="1423"/>
    <lineage>
        <taxon>Bacteria</taxon>
        <taxon>Bacillati</taxon>
        <taxon>Bacillota</taxon>
        <taxon>Bacilli</taxon>
        <taxon>Bacillales</taxon>
        <taxon>Bacillaceae</taxon>
        <taxon>Bacillus</taxon>
    </lineage>
</organism>
<dbReference type="Proteomes" id="UP000665181">
    <property type="component" value="Unassembled WGS sequence"/>
</dbReference>
<evidence type="ECO:0008006" key="6">
    <source>
        <dbReference type="Google" id="ProtNLM"/>
    </source>
</evidence>
<dbReference type="Proteomes" id="UP001214898">
    <property type="component" value="Chromosome"/>
</dbReference>
<protein>
    <recommendedName>
        <fullName evidence="6">YqzD</fullName>
    </recommendedName>
</protein>
<dbReference type="EMBL" id="JAGFPW010000001">
    <property type="protein sequence ID" value="MBO3792940.1"/>
    <property type="molecule type" value="Genomic_DNA"/>
</dbReference>
<name>A0A063XD02_BACIU</name>
<evidence type="ECO:0000313" key="5">
    <source>
        <dbReference type="Proteomes" id="UP000032247"/>
    </source>
</evidence>
<dbReference type="EMBL" id="CP125292">
    <property type="protein sequence ID" value="WHM22072.1"/>
    <property type="molecule type" value="Genomic_DNA"/>
</dbReference>
<sequence length="117" mass="13324">MEIAIIALFIVSIALIAFSYSQRDPMKDVEQELETLQLSAMQEIYKLKKKMTVLEEELLETNLVIRKSKQNDINQKIAKQILSKYNNGMSAEAIAKAEHVSVEDVNTIIKDNEKVLV</sequence>
<dbReference type="OMA" id="VASQWMQ"/>
<evidence type="ECO:0000313" key="3">
    <source>
        <dbReference type="EMBL" id="WEY83024.1"/>
    </source>
</evidence>
<accession>A0A063XD02</accession>
<reference evidence="1 5" key="1">
    <citation type="submission" date="2014-12" db="EMBL/GenBank/DDBJ databases">
        <title>Comparative genome analysis of Bacillus coagulans HM-08, Clostridium butyricum HM-68, Bacillus subtilis HM-66 and Bacillus licheniformis BL-09.</title>
        <authorList>
            <person name="Zhang H."/>
        </authorList>
    </citation>
    <scope>NUCLEOTIDE SEQUENCE [LARGE SCALE GENOMIC DNA]</scope>
    <source>
        <strain evidence="1 5">HM-66</strain>
    </source>
</reference>
<gene>
    <name evidence="2" type="ORF">J5227_01095</name>
    <name evidence="3" type="ORF">P5633_11225</name>
    <name evidence="4" type="ORF">QL281_02920</name>
    <name evidence="1" type="ORF">SC09_Contig24orf00744</name>
</gene>
<dbReference type="Proteomes" id="UP000032247">
    <property type="component" value="Unassembled WGS sequence"/>
</dbReference>
<dbReference type="EMBL" id="JXBC01000003">
    <property type="protein sequence ID" value="KIU11672.1"/>
    <property type="molecule type" value="Genomic_DNA"/>
</dbReference>
<reference evidence="4" key="4">
    <citation type="submission" date="2023-05" db="EMBL/GenBank/DDBJ databases">
        <title>Complete genome sequence of Bacillus subtilis SRCM117797 isolated from Soybean paste.</title>
        <authorList>
            <person name="Abraha H.B."/>
            <person name="Kim K.-P."/>
            <person name="Ryu M.-S."/>
            <person name="Jeong D.-Y."/>
        </authorList>
    </citation>
    <scope>NUCLEOTIDE SEQUENCE</scope>
    <source>
        <strain evidence="4">SRCM117797</strain>
    </source>
</reference>
<dbReference type="AlphaFoldDB" id="A0A063XD02"/>
<reference evidence="3" key="3">
    <citation type="submission" date="2023-03" db="EMBL/GenBank/DDBJ databases">
        <title>Complete genome sequences of 52 Bacillus and Priestia strains isolated from West-African fermentations and 26 reference strains from the DSMZ collection.</title>
        <authorList>
            <person name="Wiedenbein E.S."/>
            <person name="Canoy T.S."/>
            <person name="Hui Y."/>
            <person name="Parkouda C."/>
            <person name="Dawende C."/>
            <person name="Ametefe E."/>
            <person name="Jespersen L."/>
            <person name="Nielsen D.S."/>
        </authorList>
    </citation>
    <scope>NUCLEOTIDE SEQUENCE</scope>
    <source>
        <strain evidence="3">PRO56</strain>
    </source>
</reference>
<evidence type="ECO:0000313" key="1">
    <source>
        <dbReference type="EMBL" id="KIU11672.1"/>
    </source>
</evidence>
<reference evidence="2" key="2">
    <citation type="submission" date="2021-03" db="EMBL/GenBank/DDBJ databases">
        <title>Isolation of Bacillus subtilis from fermented food sample.</title>
        <authorList>
            <person name="Lakshmanan V."/>
            <person name="Athira K."/>
            <person name="Rajagopal K."/>
        </authorList>
    </citation>
    <scope>NUCLEOTIDE SEQUENCE</scope>
    <source>
        <strain evidence="2">S1</strain>
    </source>
</reference>
<dbReference type="PATRIC" id="fig|1423.134.peg.513"/>
<evidence type="ECO:0000313" key="2">
    <source>
        <dbReference type="EMBL" id="MBO3792940.1"/>
    </source>
</evidence>
<dbReference type="EMBL" id="CP120576">
    <property type="protein sequence ID" value="WEY83024.1"/>
    <property type="molecule type" value="Genomic_DNA"/>
</dbReference>
<dbReference type="Proteomes" id="UP001229422">
    <property type="component" value="Chromosome"/>
</dbReference>
<dbReference type="RefSeq" id="WP_003245993.1">
    <property type="nucleotide sequence ID" value="NZ_AP024621.1"/>
</dbReference>
<evidence type="ECO:0000313" key="4">
    <source>
        <dbReference type="EMBL" id="WHM22072.1"/>
    </source>
</evidence>